<dbReference type="GO" id="GO:0000917">
    <property type="term" value="P:division septum assembly"/>
    <property type="evidence" value="ECO:0007669"/>
    <property type="project" value="TreeGrafter"/>
</dbReference>
<evidence type="ECO:0000313" key="13">
    <source>
        <dbReference type="Proteomes" id="UP000537890"/>
    </source>
</evidence>
<keyword evidence="5 10" id="KW-1133">Transmembrane helix</keyword>
<evidence type="ECO:0000259" key="11">
    <source>
        <dbReference type="SMART" id="SM00771"/>
    </source>
</evidence>
<comment type="similarity">
    <text evidence="8">Belongs to the ZipA family.</text>
</comment>
<accession>A0A7Z0MMP3</accession>
<gene>
    <name evidence="12" type="ORF">H0A75_01320</name>
</gene>
<dbReference type="PANTHER" id="PTHR38685">
    <property type="entry name" value="CELL DIVISION PROTEIN ZIPA"/>
    <property type="match status" value="1"/>
</dbReference>
<evidence type="ECO:0000256" key="7">
    <source>
        <dbReference type="ARBA" id="ARBA00023306"/>
    </source>
</evidence>
<dbReference type="InterPro" id="IPR011919">
    <property type="entry name" value="Cell_div_ZipA"/>
</dbReference>
<evidence type="ECO:0000256" key="3">
    <source>
        <dbReference type="ARBA" id="ARBA00022618"/>
    </source>
</evidence>
<keyword evidence="6 9" id="KW-0472">Membrane</keyword>
<evidence type="ECO:0000256" key="4">
    <source>
        <dbReference type="ARBA" id="ARBA00022692"/>
    </source>
</evidence>
<reference evidence="12 13" key="1">
    <citation type="submission" date="2020-05" db="EMBL/GenBank/DDBJ databases">
        <title>Horizontal transmission and recombination maintain forever young bacterial symbiont genomes.</title>
        <authorList>
            <person name="Russell S.L."/>
            <person name="Pepper-Tunick E."/>
            <person name="Svedberg J."/>
            <person name="Byrne A."/>
            <person name="Ruelas Castillo J."/>
            <person name="Vollmers C."/>
            <person name="Beinart R.A."/>
            <person name="Corbett-Detig R."/>
        </authorList>
    </citation>
    <scope>NUCLEOTIDE SEQUENCE [LARGE SCALE GENOMIC DNA]</scope>
    <source>
        <strain evidence="12">4727-3</strain>
    </source>
</reference>
<evidence type="ECO:0000256" key="8">
    <source>
        <dbReference type="RuleBase" id="RU003612"/>
    </source>
</evidence>
<dbReference type="GO" id="GO:0032153">
    <property type="term" value="C:cell division site"/>
    <property type="evidence" value="ECO:0007669"/>
    <property type="project" value="TreeGrafter"/>
</dbReference>
<dbReference type="InterPro" id="IPR036765">
    <property type="entry name" value="ZipA_FtsZ-bd_C_sf"/>
</dbReference>
<protein>
    <recommendedName>
        <fullName evidence="8">Cell division protein ZipA</fullName>
    </recommendedName>
</protein>
<evidence type="ECO:0000256" key="5">
    <source>
        <dbReference type="ARBA" id="ARBA00022989"/>
    </source>
</evidence>
<comment type="subcellular location">
    <subcellularLocation>
        <location evidence="9">Cell inner membrane</location>
        <topology evidence="9">Single-pass type I membrane protein</topology>
    </subcellularLocation>
</comment>
<dbReference type="Pfam" id="PF04354">
    <property type="entry name" value="ZipA_C"/>
    <property type="match status" value="1"/>
</dbReference>
<dbReference type="Proteomes" id="UP000537890">
    <property type="component" value="Unassembled WGS sequence"/>
</dbReference>
<keyword evidence="7 8" id="KW-0131">Cell cycle</keyword>
<feature type="transmembrane region" description="Helical" evidence="10">
    <location>
        <begin position="6"/>
        <end position="27"/>
    </location>
</feature>
<feature type="domain" description="ZipA C-terminal FtsZ-binding" evidence="11">
    <location>
        <begin position="117"/>
        <end position="228"/>
    </location>
</feature>
<organism evidence="12 13">
    <name type="scientific">Candidatus Methanofishera endochildressiae</name>
    <dbReference type="NCBI Taxonomy" id="2738884"/>
    <lineage>
        <taxon>Bacteria</taxon>
        <taxon>Pseudomonadati</taxon>
        <taxon>Pseudomonadota</taxon>
        <taxon>Gammaproteobacteria</taxon>
        <taxon>Candidatus Methanofishera</taxon>
    </lineage>
</organism>
<dbReference type="PANTHER" id="PTHR38685:SF1">
    <property type="entry name" value="CELL DIVISION PROTEIN ZIPA"/>
    <property type="match status" value="1"/>
</dbReference>
<dbReference type="AlphaFoldDB" id="A0A7Z0MMP3"/>
<dbReference type="SMART" id="SM00771">
    <property type="entry name" value="ZipA_C"/>
    <property type="match status" value="1"/>
</dbReference>
<dbReference type="InterPro" id="IPR007449">
    <property type="entry name" value="ZipA_FtsZ-bd_C"/>
</dbReference>
<evidence type="ECO:0000256" key="10">
    <source>
        <dbReference type="SAM" id="Phobius"/>
    </source>
</evidence>
<evidence type="ECO:0000256" key="1">
    <source>
        <dbReference type="ARBA" id="ARBA00022475"/>
    </source>
</evidence>
<sequence length="231" mass="25333">MDKDLLRIVIIAVGAVVILAMVLWAMFSEGSKRKKINFYDDHDPLENIDPSLVVSTQDDDFDIVSISTGEKMIHRLRLSLNTEYMQEAQQSGVNANTLNSNAVAKPSVQAATENKPLPALLQLSIVAKTAAGFTGEQLLEAFKNAGLTYGSVKVFEKLDDLNQVDYAVASMANPGIFPGDNWDSYVCPGVTFFFQPREVENAAQVFEEMIATIGQLSADLKVMLLIRINSV</sequence>
<keyword evidence="1 9" id="KW-1003">Cell membrane</keyword>
<proteinExistence type="inferred from homology"/>
<comment type="caution">
    <text evidence="12">The sequence shown here is derived from an EMBL/GenBank/DDBJ whole genome shotgun (WGS) entry which is preliminary data.</text>
</comment>
<dbReference type="EMBL" id="JACCHS010000010">
    <property type="protein sequence ID" value="NYT46531.1"/>
    <property type="molecule type" value="Genomic_DNA"/>
</dbReference>
<evidence type="ECO:0000256" key="2">
    <source>
        <dbReference type="ARBA" id="ARBA00022519"/>
    </source>
</evidence>
<comment type="function">
    <text evidence="8">Essential cell division protein that stabilizes the FtsZ protofilaments by cross-linking them and that serves as a cytoplasmic membrane anchor for the Z ring. Also required for the recruitment to the septal ring of downstream cell division proteins.</text>
</comment>
<evidence type="ECO:0000256" key="9">
    <source>
        <dbReference type="RuleBase" id="RU003613"/>
    </source>
</evidence>
<name>A0A7Z0MMP3_9GAMM</name>
<evidence type="ECO:0000313" key="12">
    <source>
        <dbReference type="EMBL" id="NYT46531.1"/>
    </source>
</evidence>
<evidence type="ECO:0000256" key="6">
    <source>
        <dbReference type="ARBA" id="ARBA00023136"/>
    </source>
</evidence>
<dbReference type="GO" id="GO:0005886">
    <property type="term" value="C:plasma membrane"/>
    <property type="evidence" value="ECO:0007669"/>
    <property type="project" value="UniProtKB-SubCell"/>
</dbReference>
<dbReference type="Gene3D" id="3.30.1400.10">
    <property type="entry name" value="ZipA, C-terminal FtsZ-binding domain"/>
    <property type="match status" value="1"/>
</dbReference>
<keyword evidence="2 9" id="KW-0997">Cell inner membrane</keyword>
<keyword evidence="4 9" id="KW-0812">Transmembrane</keyword>
<keyword evidence="3 8" id="KW-0132">Cell division</keyword>
<dbReference type="SUPFAM" id="SSF64383">
    <property type="entry name" value="Cell-division protein ZipA, C-terminal domain"/>
    <property type="match status" value="1"/>
</dbReference>